<feature type="transmembrane region" description="Helical" evidence="6">
    <location>
        <begin position="234"/>
        <end position="251"/>
    </location>
</feature>
<keyword evidence="5 6" id="KW-0472">Membrane</keyword>
<evidence type="ECO:0000313" key="8">
    <source>
        <dbReference type="Proteomes" id="UP000651156"/>
    </source>
</evidence>
<proteinExistence type="predicted"/>
<dbReference type="EMBL" id="JADEWN010000025">
    <property type="protein sequence ID" value="MBE9191023.1"/>
    <property type="molecule type" value="Genomic_DNA"/>
</dbReference>
<accession>A0ABR9USM0</accession>
<feature type="transmembrane region" description="Helical" evidence="6">
    <location>
        <begin position="164"/>
        <end position="184"/>
    </location>
</feature>
<dbReference type="InterPro" id="IPR002797">
    <property type="entry name" value="Polysacc_synth"/>
</dbReference>
<sequence length="443" mass="48795">MPKLRLKLWIKRQPDFLTTLVRGAGVALSVQIMSIGTIYASQILLARWMGVTEYGIYDFAIALSLSLAFIAGLGLPTAVLRFIPEYRIKQDWAHLRGIIRGSWQQTLIASLITVAFSTAVLLWLVLHQRLDYSQTLIIGIWIVPLIALANLLQQIIRAFQQMTLAYAPELIIYPLVLIGIAFVWQLHQSLSSTVVISLSILSMFIVLILQSLLFQQKLNTEVEQAKPVYAMSQWWRVALPLMLFDGSSVILSQTDTLMLGVMLGAKAVGVYGAALKTSLWVNFILKAVNAISAPMIAGLYAQGDRRGLQQLISTIARWMFYPALVIGIGLIIFATPVLQLFGSEFTVARESLIVLILGQLVNVGTGSVGYLLMMTGHQTQAALVMGATAIVNVVLNLIGIHWLGIVGAALATAFSMMLWNFWLHTLVVKHLNVRPSILAAFQA</sequence>
<feature type="transmembrane region" description="Helical" evidence="6">
    <location>
        <begin position="279"/>
        <end position="300"/>
    </location>
</feature>
<feature type="transmembrane region" description="Helical" evidence="6">
    <location>
        <begin position="20"/>
        <end position="39"/>
    </location>
</feature>
<organism evidence="7 8">
    <name type="scientific">Gloeocapsopsis crepidinum LEGE 06123</name>
    <dbReference type="NCBI Taxonomy" id="588587"/>
    <lineage>
        <taxon>Bacteria</taxon>
        <taxon>Bacillati</taxon>
        <taxon>Cyanobacteriota</taxon>
        <taxon>Cyanophyceae</taxon>
        <taxon>Oscillatoriophycideae</taxon>
        <taxon>Chroococcales</taxon>
        <taxon>Chroococcaceae</taxon>
        <taxon>Gloeocapsopsis</taxon>
    </lineage>
</organism>
<dbReference type="PANTHER" id="PTHR30250">
    <property type="entry name" value="PST FAMILY PREDICTED COLANIC ACID TRANSPORTER"/>
    <property type="match status" value="1"/>
</dbReference>
<dbReference type="Proteomes" id="UP000651156">
    <property type="component" value="Unassembled WGS sequence"/>
</dbReference>
<dbReference type="InterPro" id="IPR050833">
    <property type="entry name" value="Poly_Biosynth_Transport"/>
</dbReference>
<evidence type="ECO:0000256" key="5">
    <source>
        <dbReference type="ARBA" id="ARBA00023136"/>
    </source>
</evidence>
<name>A0ABR9USM0_9CHRO</name>
<evidence type="ECO:0000256" key="4">
    <source>
        <dbReference type="ARBA" id="ARBA00022989"/>
    </source>
</evidence>
<evidence type="ECO:0000256" key="2">
    <source>
        <dbReference type="ARBA" id="ARBA00022475"/>
    </source>
</evidence>
<keyword evidence="8" id="KW-1185">Reference proteome</keyword>
<keyword evidence="4 6" id="KW-1133">Transmembrane helix</keyword>
<keyword evidence="3 6" id="KW-0812">Transmembrane</keyword>
<evidence type="ECO:0000256" key="6">
    <source>
        <dbReference type="SAM" id="Phobius"/>
    </source>
</evidence>
<comment type="caution">
    <text evidence="7">The sequence shown here is derived from an EMBL/GenBank/DDBJ whole genome shotgun (WGS) entry which is preliminary data.</text>
</comment>
<feature type="transmembrane region" description="Helical" evidence="6">
    <location>
        <begin position="59"/>
        <end position="84"/>
    </location>
</feature>
<evidence type="ECO:0000256" key="1">
    <source>
        <dbReference type="ARBA" id="ARBA00004651"/>
    </source>
</evidence>
<feature type="transmembrane region" description="Helical" evidence="6">
    <location>
        <begin position="190"/>
        <end position="213"/>
    </location>
</feature>
<feature type="transmembrane region" description="Helical" evidence="6">
    <location>
        <begin position="320"/>
        <end position="341"/>
    </location>
</feature>
<dbReference type="RefSeq" id="WP_193932186.1">
    <property type="nucleotide sequence ID" value="NZ_CAWPMZ010000051.1"/>
</dbReference>
<gene>
    <name evidence="7" type="ORF">IQ230_11795</name>
</gene>
<feature type="transmembrane region" description="Helical" evidence="6">
    <location>
        <begin position="402"/>
        <end position="422"/>
    </location>
</feature>
<keyword evidence="2" id="KW-1003">Cell membrane</keyword>
<feature type="transmembrane region" description="Helical" evidence="6">
    <location>
        <begin position="353"/>
        <end position="373"/>
    </location>
</feature>
<dbReference type="CDD" id="cd13128">
    <property type="entry name" value="MATE_Wzx_like"/>
    <property type="match status" value="1"/>
</dbReference>
<evidence type="ECO:0000313" key="7">
    <source>
        <dbReference type="EMBL" id="MBE9191023.1"/>
    </source>
</evidence>
<feature type="transmembrane region" description="Helical" evidence="6">
    <location>
        <begin position="132"/>
        <end position="152"/>
    </location>
</feature>
<comment type="subcellular location">
    <subcellularLocation>
        <location evidence="1">Cell membrane</location>
        <topology evidence="1">Multi-pass membrane protein</topology>
    </subcellularLocation>
</comment>
<reference evidence="7 8" key="1">
    <citation type="submission" date="2020-10" db="EMBL/GenBank/DDBJ databases">
        <authorList>
            <person name="Castelo-Branco R."/>
            <person name="Eusebio N."/>
            <person name="Adriana R."/>
            <person name="Vieira A."/>
            <person name="Brugerolle De Fraissinette N."/>
            <person name="Rezende De Castro R."/>
            <person name="Schneider M.P."/>
            <person name="Vasconcelos V."/>
            <person name="Leao P.N."/>
        </authorList>
    </citation>
    <scope>NUCLEOTIDE SEQUENCE [LARGE SCALE GENOMIC DNA]</scope>
    <source>
        <strain evidence="7 8">LEGE 06123</strain>
    </source>
</reference>
<dbReference type="Pfam" id="PF01943">
    <property type="entry name" value="Polysacc_synt"/>
    <property type="match status" value="1"/>
</dbReference>
<evidence type="ECO:0000256" key="3">
    <source>
        <dbReference type="ARBA" id="ARBA00022692"/>
    </source>
</evidence>
<dbReference type="PANTHER" id="PTHR30250:SF11">
    <property type="entry name" value="O-ANTIGEN TRANSPORTER-RELATED"/>
    <property type="match status" value="1"/>
</dbReference>
<feature type="transmembrane region" description="Helical" evidence="6">
    <location>
        <begin position="379"/>
        <end position="395"/>
    </location>
</feature>
<protein>
    <submittedName>
        <fullName evidence="7">Flippase</fullName>
    </submittedName>
</protein>
<feature type="transmembrane region" description="Helical" evidence="6">
    <location>
        <begin position="105"/>
        <end position="126"/>
    </location>
</feature>